<accession>A0A2G5ULT9</accession>
<dbReference type="AlphaFoldDB" id="A0A2G5ULT9"/>
<dbReference type="Proteomes" id="UP000230233">
    <property type="component" value="Chromosome III"/>
</dbReference>
<comment type="caution">
    <text evidence="1">The sequence shown here is derived from an EMBL/GenBank/DDBJ whole genome shotgun (WGS) entry which is preliminary data.</text>
</comment>
<organism evidence="1 2">
    <name type="scientific">Caenorhabditis nigoni</name>
    <dbReference type="NCBI Taxonomy" id="1611254"/>
    <lineage>
        <taxon>Eukaryota</taxon>
        <taxon>Metazoa</taxon>
        <taxon>Ecdysozoa</taxon>
        <taxon>Nematoda</taxon>
        <taxon>Chromadorea</taxon>
        <taxon>Rhabditida</taxon>
        <taxon>Rhabditina</taxon>
        <taxon>Rhabditomorpha</taxon>
        <taxon>Rhabditoidea</taxon>
        <taxon>Rhabditidae</taxon>
        <taxon>Peloderinae</taxon>
        <taxon>Caenorhabditis</taxon>
    </lineage>
</organism>
<protein>
    <submittedName>
        <fullName evidence="1">Uncharacterized protein</fullName>
    </submittedName>
</protein>
<reference evidence="2" key="1">
    <citation type="submission" date="2017-10" db="EMBL/GenBank/DDBJ databases">
        <title>Rapid genome shrinkage in a self-fertile nematode reveals novel sperm competition proteins.</title>
        <authorList>
            <person name="Yin D."/>
            <person name="Schwarz E.M."/>
            <person name="Thomas C.G."/>
            <person name="Felde R.L."/>
            <person name="Korf I.F."/>
            <person name="Cutter A.D."/>
            <person name="Schartner C.M."/>
            <person name="Ralston E.J."/>
            <person name="Meyer B.J."/>
            <person name="Haag E.S."/>
        </authorList>
    </citation>
    <scope>NUCLEOTIDE SEQUENCE [LARGE SCALE GENOMIC DNA]</scope>
    <source>
        <strain evidence="2">JU1422</strain>
    </source>
</reference>
<evidence type="ECO:0000313" key="1">
    <source>
        <dbReference type="EMBL" id="PIC40479.1"/>
    </source>
</evidence>
<gene>
    <name evidence="1" type="primary">Cnig_chr_III.g11807</name>
    <name evidence="1" type="ORF">B9Z55_011807</name>
</gene>
<name>A0A2G5ULT9_9PELO</name>
<sequence length="116" mass="14206">MPKDQRIRHYQTIHQHIQMLLKDPEPNVDYSKLSDDEFMKRYYSMSERKYELDRSRKVLEKIIEDGEEEYFIDLQEHLSDLCNHVKTSVIGFFRSMKKMMWEKEEDVVEKNPIFTV</sequence>
<proteinExistence type="predicted"/>
<dbReference type="EMBL" id="PDUG01000003">
    <property type="protein sequence ID" value="PIC40479.1"/>
    <property type="molecule type" value="Genomic_DNA"/>
</dbReference>
<keyword evidence="2" id="KW-1185">Reference proteome</keyword>
<evidence type="ECO:0000313" key="2">
    <source>
        <dbReference type="Proteomes" id="UP000230233"/>
    </source>
</evidence>